<name>A0A9W9JE32_9EURO</name>
<accession>A0A9W9JE32</accession>
<dbReference type="AlphaFoldDB" id="A0A9W9JE32"/>
<dbReference type="InterPro" id="IPR004045">
    <property type="entry name" value="Glutathione_S-Trfase_N"/>
</dbReference>
<evidence type="ECO:0000259" key="1">
    <source>
        <dbReference type="PROSITE" id="PS50404"/>
    </source>
</evidence>
<keyword evidence="4" id="KW-1185">Reference proteome</keyword>
<dbReference type="Gene3D" id="1.20.1050.10">
    <property type="match status" value="1"/>
</dbReference>
<evidence type="ECO:0000313" key="4">
    <source>
        <dbReference type="Proteomes" id="UP001150904"/>
    </source>
</evidence>
<proteinExistence type="predicted"/>
<dbReference type="PROSITE" id="PS50405">
    <property type="entry name" value="GST_CTER"/>
    <property type="match status" value="1"/>
</dbReference>
<sequence>MAKYRVYNRRQQGLAETTRLILEISGAEYENDWDKEKGSTPLGQLPVLHVQKSTGEWESIAESSAIERFLAADLGLLGSNPIEAAVLDMYHAAWGDMIAMFMWKVWRASNDDSKQRGATEFWGLFPKFLEVHENILAIRGPFYGGEEPSLPDIYAFTWLNRFITKWIPSPVDSITEEKYPRMWALWKSIRENVKIKDYIESGRWQLKE</sequence>
<dbReference type="InterPro" id="IPR036282">
    <property type="entry name" value="Glutathione-S-Trfase_C_sf"/>
</dbReference>
<dbReference type="RefSeq" id="XP_058305816.1">
    <property type="nucleotide sequence ID" value="XM_058455828.1"/>
</dbReference>
<feature type="domain" description="GST C-terminal" evidence="2">
    <location>
        <begin position="80"/>
        <end position="208"/>
    </location>
</feature>
<dbReference type="InterPro" id="IPR036249">
    <property type="entry name" value="Thioredoxin-like_sf"/>
</dbReference>
<dbReference type="Gene3D" id="3.40.30.10">
    <property type="entry name" value="Glutaredoxin"/>
    <property type="match status" value="1"/>
</dbReference>
<dbReference type="SUPFAM" id="SSF52833">
    <property type="entry name" value="Thioredoxin-like"/>
    <property type="match status" value="1"/>
</dbReference>
<reference evidence="3" key="1">
    <citation type="submission" date="2022-12" db="EMBL/GenBank/DDBJ databases">
        <authorList>
            <person name="Petersen C."/>
        </authorList>
    </citation>
    <scope>NUCLEOTIDE SEQUENCE</scope>
    <source>
        <strain evidence="3">IBT 15544</strain>
    </source>
</reference>
<dbReference type="PANTHER" id="PTHR11571">
    <property type="entry name" value="GLUTATHIONE S-TRANSFERASE"/>
    <property type="match status" value="1"/>
</dbReference>
<reference evidence="3" key="2">
    <citation type="journal article" date="2023" name="IMA Fungus">
        <title>Comparative genomic study of the Penicillium genus elucidates a diverse pangenome and 15 lateral gene transfer events.</title>
        <authorList>
            <person name="Petersen C."/>
            <person name="Sorensen T."/>
            <person name="Nielsen M.R."/>
            <person name="Sondergaard T.E."/>
            <person name="Sorensen J.L."/>
            <person name="Fitzpatrick D.A."/>
            <person name="Frisvad J.C."/>
            <person name="Nielsen K.L."/>
        </authorList>
    </citation>
    <scope>NUCLEOTIDE SEQUENCE</scope>
    <source>
        <strain evidence="3">IBT 15544</strain>
    </source>
</reference>
<dbReference type="Proteomes" id="UP001150904">
    <property type="component" value="Unassembled WGS sequence"/>
</dbReference>
<dbReference type="GO" id="GO:0006749">
    <property type="term" value="P:glutathione metabolic process"/>
    <property type="evidence" value="ECO:0007669"/>
    <property type="project" value="TreeGrafter"/>
</dbReference>
<dbReference type="SUPFAM" id="SSF47616">
    <property type="entry name" value="GST C-terminal domain-like"/>
    <property type="match status" value="1"/>
</dbReference>
<dbReference type="GeneID" id="83183129"/>
<evidence type="ECO:0000259" key="2">
    <source>
        <dbReference type="PROSITE" id="PS50405"/>
    </source>
</evidence>
<dbReference type="SFLD" id="SFLDS00019">
    <property type="entry name" value="Glutathione_Transferase_(cytos"/>
    <property type="match status" value="1"/>
</dbReference>
<dbReference type="Pfam" id="PF14497">
    <property type="entry name" value="GST_C_3"/>
    <property type="match status" value="1"/>
</dbReference>
<dbReference type="InterPro" id="IPR004046">
    <property type="entry name" value="GST_C"/>
</dbReference>
<dbReference type="GO" id="GO:0004364">
    <property type="term" value="F:glutathione transferase activity"/>
    <property type="evidence" value="ECO:0007669"/>
    <property type="project" value="TreeGrafter"/>
</dbReference>
<dbReference type="InterPro" id="IPR040079">
    <property type="entry name" value="Glutathione_S-Trfase"/>
</dbReference>
<evidence type="ECO:0008006" key="5">
    <source>
        <dbReference type="Google" id="ProtNLM"/>
    </source>
</evidence>
<feature type="domain" description="GST N-terminal" evidence="1">
    <location>
        <begin position="2"/>
        <end position="78"/>
    </location>
</feature>
<dbReference type="OrthoDB" id="414243at2759"/>
<dbReference type="PANTHER" id="PTHR11571:SF150">
    <property type="entry name" value="GLUTATHIONE S-TRANSFERASE"/>
    <property type="match status" value="1"/>
</dbReference>
<dbReference type="InterPro" id="IPR050213">
    <property type="entry name" value="GST_superfamily"/>
</dbReference>
<protein>
    <recommendedName>
        <fullName evidence="5">GST N-terminal domain-containing protein</fullName>
    </recommendedName>
</protein>
<dbReference type="PROSITE" id="PS50404">
    <property type="entry name" value="GST_NTER"/>
    <property type="match status" value="1"/>
</dbReference>
<dbReference type="InterPro" id="IPR010987">
    <property type="entry name" value="Glutathione-S-Trfase_C-like"/>
</dbReference>
<evidence type="ECO:0000313" key="3">
    <source>
        <dbReference type="EMBL" id="KAJ5195328.1"/>
    </source>
</evidence>
<comment type="caution">
    <text evidence="3">The sequence shown here is derived from an EMBL/GenBank/DDBJ whole genome shotgun (WGS) entry which is preliminary data.</text>
</comment>
<gene>
    <name evidence="3" type="ORF">N7498_008766</name>
</gene>
<dbReference type="EMBL" id="JAPQKR010000015">
    <property type="protein sequence ID" value="KAJ5195328.1"/>
    <property type="molecule type" value="Genomic_DNA"/>
</dbReference>
<organism evidence="3 4">
    <name type="scientific">Penicillium cinerascens</name>
    <dbReference type="NCBI Taxonomy" id="70096"/>
    <lineage>
        <taxon>Eukaryota</taxon>
        <taxon>Fungi</taxon>
        <taxon>Dikarya</taxon>
        <taxon>Ascomycota</taxon>
        <taxon>Pezizomycotina</taxon>
        <taxon>Eurotiomycetes</taxon>
        <taxon>Eurotiomycetidae</taxon>
        <taxon>Eurotiales</taxon>
        <taxon>Aspergillaceae</taxon>
        <taxon>Penicillium</taxon>
    </lineage>
</organism>